<reference evidence="8 9" key="1">
    <citation type="submission" date="2020-09" db="EMBL/GenBank/DDBJ databases">
        <title>De no assembly of potato wild relative species, Solanum commersonii.</title>
        <authorList>
            <person name="Cho K."/>
        </authorList>
    </citation>
    <scope>NUCLEOTIDE SEQUENCE [LARGE SCALE GENOMIC DNA]</scope>
    <source>
        <strain evidence="8">LZ3.2</strain>
        <tissue evidence="8">Leaf</tissue>
    </source>
</reference>
<proteinExistence type="inferred from homology"/>
<evidence type="ECO:0000259" key="7">
    <source>
        <dbReference type="Pfam" id="PF16113"/>
    </source>
</evidence>
<dbReference type="InterPro" id="IPR045004">
    <property type="entry name" value="ECH_dom"/>
</dbReference>
<dbReference type="Proteomes" id="UP000824120">
    <property type="component" value="Chromosome 2"/>
</dbReference>
<evidence type="ECO:0000256" key="5">
    <source>
        <dbReference type="ARBA" id="ARBA00022801"/>
    </source>
</evidence>
<comment type="caution">
    <text evidence="8">The sequence shown here is derived from an EMBL/GenBank/DDBJ whole genome shotgun (WGS) entry which is preliminary data.</text>
</comment>
<gene>
    <name evidence="8" type="ORF">H5410_012416</name>
</gene>
<evidence type="ECO:0000256" key="1">
    <source>
        <dbReference type="ARBA" id="ARBA00007967"/>
    </source>
</evidence>
<comment type="similarity">
    <text evidence="1">Belongs to the methyltransferase superfamily. Type-7 methyltransferase family.</text>
</comment>
<accession>A0A9J6ARK7</accession>
<evidence type="ECO:0000256" key="3">
    <source>
        <dbReference type="ARBA" id="ARBA00022679"/>
    </source>
</evidence>
<dbReference type="Gene3D" id="3.90.226.10">
    <property type="entry name" value="2-enoyl-CoA Hydratase, Chain A, domain 1"/>
    <property type="match status" value="1"/>
</dbReference>
<dbReference type="Gene3D" id="3.40.50.150">
    <property type="entry name" value="Vaccinia Virus protein VP39"/>
    <property type="match status" value="2"/>
</dbReference>
<dbReference type="GO" id="GO:0016787">
    <property type="term" value="F:hydrolase activity"/>
    <property type="evidence" value="ECO:0007669"/>
    <property type="project" value="UniProtKB-KW"/>
</dbReference>
<dbReference type="NCBIfam" id="NF004127">
    <property type="entry name" value="PRK05617.1"/>
    <property type="match status" value="1"/>
</dbReference>
<dbReference type="AlphaFoldDB" id="A0A9J6ARK7"/>
<keyword evidence="4" id="KW-0479">Metal-binding</keyword>
<sequence length="884" mass="99111">MASGKLVHINAGNGECGYASNSTLQRRIIEEAKPVLEDAIKKMFNNIIGEFPKSSCFNMADLGCSSGTNTLFTVSNIIKIVQVLCHEKSCKMPEFQAYLNDLSDNDFNTIFKSIPSFYRDLKDEANCFISGVPGSFYERLFPSKSLHLVHSSYSLHWLSQSPEKIENNNSIYITRTSPPHVIEAYKKQFDKDFSRFLQSRSQEIITGGHMVLTFVGKSIHDPYGSHCALLELLSKSLIDLIHEILVEEEANVRTFILNRPKQLNALTFQMIYRLLELFHASEGNSKVKMTILKGNGRAFCAGGDVTFLAHNVHQGNWKLSADFIRELFTLNNMMATYSKPQVFILNGIVMGGGLVVSVHGRFRVATEKTVCAMPETALGIVPGASHFYSRLPGFFGEYAGLTGARFDGAEMLDVGLATHFVPSEKLPFLKQELAKVNTSDADVISVIISRFSTIPNLKAESPCHKMKIIDRCFSQRTIEEIISSLENEALNNKDDWISSTIQSLKKASPISLKVYLRSIREGRHQDVGSCLIQEYRMLCHALKGDFSKDFVEGCKAILIDKDRNPKAARSVAEIMARGKLLHMNAGNGECSYASCSTLQTKVIEKAKPVLEDAIKKMFNNITGDFPKSSCFNMADLGCSSGPNTLFTVSNIIKIVQRLCHEKSCKMPEFQAYLNDLPDNDFNTIFKSIPSFYRNLKEAVDGANCFVSGVPGTFYERLFPSKRLHLVHSSYSLHWLSQAPEKIENNNNIYITRTSPPQVFEAYMKQFDKDFSRFLQVRSEEIVTGGHMVLTVLGRSIPDPYGSHSAHLDLLSKSFIDLIHEGLIEQAKLDSFNFPFYAPCKDEVEKIVQMEGSFDVDTTKFFKVNWDESDNADDICFDAYSSGNI</sequence>
<keyword evidence="9" id="KW-1185">Reference proteome</keyword>
<dbReference type="Pfam" id="PF03492">
    <property type="entry name" value="Methyltransf_7"/>
    <property type="match status" value="2"/>
</dbReference>
<organism evidence="8 9">
    <name type="scientific">Solanum commersonii</name>
    <name type="common">Commerson's wild potato</name>
    <name type="synonym">Commerson's nightshade</name>
    <dbReference type="NCBI Taxonomy" id="4109"/>
    <lineage>
        <taxon>Eukaryota</taxon>
        <taxon>Viridiplantae</taxon>
        <taxon>Streptophyta</taxon>
        <taxon>Embryophyta</taxon>
        <taxon>Tracheophyta</taxon>
        <taxon>Spermatophyta</taxon>
        <taxon>Magnoliopsida</taxon>
        <taxon>eudicotyledons</taxon>
        <taxon>Gunneridae</taxon>
        <taxon>Pentapetalae</taxon>
        <taxon>asterids</taxon>
        <taxon>lamiids</taxon>
        <taxon>Solanales</taxon>
        <taxon>Solanaceae</taxon>
        <taxon>Solanoideae</taxon>
        <taxon>Solaneae</taxon>
        <taxon>Solanum</taxon>
    </lineage>
</organism>
<dbReference type="InterPro" id="IPR005299">
    <property type="entry name" value="MeTrfase_7"/>
</dbReference>
<evidence type="ECO:0000313" key="8">
    <source>
        <dbReference type="EMBL" id="KAG5627198.1"/>
    </source>
</evidence>
<name>A0A9J6ARK7_SOLCO</name>
<dbReference type="Gene3D" id="1.10.1200.270">
    <property type="entry name" value="Methyltransferase, alpha-helical capping domain"/>
    <property type="match status" value="1"/>
</dbReference>
<dbReference type="SUPFAM" id="SSF52096">
    <property type="entry name" value="ClpP/crotonase"/>
    <property type="match status" value="1"/>
</dbReference>
<dbReference type="FunFam" id="3.90.226.10:FF:000027">
    <property type="entry name" value="Probable 3-hydroxyisobutyryl-CoA hydrolase 2"/>
    <property type="match status" value="1"/>
</dbReference>
<dbReference type="GO" id="GO:0008168">
    <property type="term" value="F:methyltransferase activity"/>
    <property type="evidence" value="ECO:0007669"/>
    <property type="project" value="UniProtKB-KW"/>
</dbReference>
<dbReference type="InterPro" id="IPR029063">
    <property type="entry name" value="SAM-dependent_MTases_sf"/>
</dbReference>
<evidence type="ECO:0000256" key="4">
    <source>
        <dbReference type="ARBA" id="ARBA00022723"/>
    </source>
</evidence>
<feature type="domain" description="Enoyl-CoA hydratase/isomerase" evidence="7">
    <location>
        <begin position="253"/>
        <end position="566"/>
    </location>
</feature>
<dbReference type="OrthoDB" id="1523883at2759"/>
<dbReference type="SUPFAM" id="SSF53335">
    <property type="entry name" value="S-adenosyl-L-methionine-dependent methyltransferases"/>
    <property type="match status" value="2"/>
</dbReference>
<dbReference type="CDD" id="cd06558">
    <property type="entry name" value="crotonase-like"/>
    <property type="match status" value="1"/>
</dbReference>
<dbReference type="GO" id="GO:0032259">
    <property type="term" value="P:methylation"/>
    <property type="evidence" value="ECO:0007669"/>
    <property type="project" value="UniProtKB-KW"/>
</dbReference>
<keyword evidence="2" id="KW-0489">Methyltransferase</keyword>
<dbReference type="EMBL" id="JACXVP010000002">
    <property type="protein sequence ID" value="KAG5627198.1"/>
    <property type="molecule type" value="Genomic_DNA"/>
</dbReference>
<dbReference type="PANTHER" id="PTHR31009">
    <property type="entry name" value="S-ADENOSYL-L-METHIONINE:CARBOXYL METHYLTRANSFERASE FAMILY PROTEIN"/>
    <property type="match status" value="1"/>
</dbReference>
<dbReference type="Pfam" id="PF16113">
    <property type="entry name" value="ECH_2"/>
    <property type="match status" value="1"/>
</dbReference>
<dbReference type="GO" id="GO:0046872">
    <property type="term" value="F:metal ion binding"/>
    <property type="evidence" value="ECO:0007669"/>
    <property type="project" value="UniProtKB-KW"/>
</dbReference>
<dbReference type="InterPro" id="IPR029045">
    <property type="entry name" value="ClpP/crotonase-like_dom_sf"/>
</dbReference>
<dbReference type="InterPro" id="IPR042086">
    <property type="entry name" value="MeTrfase_capping"/>
</dbReference>
<keyword evidence="6" id="KW-0460">Magnesium</keyword>
<evidence type="ECO:0000256" key="6">
    <source>
        <dbReference type="ARBA" id="ARBA00022842"/>
    </source>
</evidence>
<evidence type="ECO:0000313" key="9">
    <source>
        <dbReference type="Proteomes" id="UP000824120"/>
    </source>
</evidence>
<protein>
    <recommendedName>
        <fullName evidence="7">Enoyl-CoA hydratase/isomerase domain-containing protein</fullName>
    </recommendedName>
</protein>
<keyword evidence="3" id="KW-0808">Transferase</keyword>
<keyword evidence="5" id="KW-0378">Hydrolase</keyword>
<evidence type="ECO:0000256" key="2">
    <source>
        <dbReference type="ARBA" id="ARBA00022603"/>
    </source>
</evidence>